<name>A0A371GE51_MUCPR</name>
<dbReference type="AlphaFoldDB" id="A0A371GE51"/>
<evidence type="ECO:0000259" key="1">
    <source>
        <dbReference type="Pfam" id="PF13961"/>
    </source>
</evidence>
<feature type="domain" description="DUF4219" evidence="1">
    <location>
        <begin position="12"/>
        <end position="37"/>
    </location>
</feature>
<gene>
    <name evidence="2" type="ORF">CR513_29566</name>
</gene>
<organism evidence="2 3">
    <name type="scientific">Mucuna pruriens</name>
    <name type="common">Velvet bean</name>
    <name type="synonym">Dolichos pruriens</name>
    <dbReference type="NCBI Taxonomy" id="157652"/>
    <lineage>
        <taxon>Eukaryota</taxon>
        <taxon>Viridiplantae</taxon>
        <taxon>Streptophyta</taxon>
        <taxon>Embryophyta</taxon>
        <taxon>Tracheophyta</taxon>
        <taxon>Spermatophyta</taxon>
        <taxon>Magnoliopsida</taxon>
        <taxon>eudicotyledons</taxon>
        <taxon>Gunneridae</taxon>
        <taxon>Pentapetalae</taxon>
        <taxon>rosids</taxon>
        <taxon>fabids</taxon>
        <taxon>Fabales</taxon>
        <taxon>Fabaceae</taxon>
        <taxon>Papilionoideae</taxon>
        <taxon>50 kb inversion clade</taxon>
        <taxon>NPAAA clade</taxon>
        <taxon>indigoferoid/millettioid clade</taxon>
        <taxon>Phaseoleae</taxon>
        <taxon>Mucuna</taxon>
    </lineage>
</organism>
<sequence>MGRRRVVLRIPNNGNYDNWCCRMKTLLGSQDAWEVVEKGYTLPGDVTILSQNEKEILVKMKKKDLRLSKVKGFRIDDNGPIHDSLQAYEERFKKMHEELSEQVLNAKASLKENIRIVDEAISDMESPIFILTQN</sequence>
<dbReference type="OrthoDB" id="8014242at2759"/>
<protein>
    <recommendedName>
        <fullName evidence="1">DUF4219 domain-containing protein</fullName>
    </recommendedName>
</protein>
<evidence type="ECO:0000313" key="2">
    <source>
        <dbReference type="EMBL" id="RDX88786.1"/>
    </source>
</evidence>
<feature type="non-terminal residue" evidence="2">
    <location>
        <position position="1"/>
    </location>
</feature>
<keyword evidence="3" id="KW-1185">Reference proteome</keyword>
<dbReference type="EMBL" id="QJKJ01005840">
    <property type="protein sequence ID" value="RDX88786.1"/>
    <property type="molecule type" value="Genomic_DNA"/>
</dbReference>
<dbReference type="Proteomes" id="UP000257109">
    <property type="component" value="Unassembled WGS sequence"/>
</dbReference>
<proteinExistence type="predicted"/>
<accession>A0A371GE51</accession>
<comment type="caution">
    <text evidence="2">The sequence shown here is derived from an EMBL/GenBank/DDBJ whole genome shotgun (WGS) entry which is preliminary data.</text>
</comment>
<evidence type="ECO:0000313" key="3">
    <source>
        <dbReference type="Proteomes" id="UP000257109"/>
    </source>
</evidence>
<dbReference type="Pfam" id="PF13961">
    <property type="entry name" value="DUF4219"/>
    <property type="match status" value="1"/>
</dbReference>
<dbReference type="InterPro" id="IPR025314">
    <property type="entry name" value="DUF4219"/>
</dbReference>
<reference evidence="2" key="1">
    <citation type="submission" date="2018-05" db="EMBL/GenBank/DDBJ databases">
        <title>Draft genome of Mucuna pruriens seed.</title>
        <authorList>
            <person name="Nnadi N.E."/>
            <person name="Vos R."/>
            <person name="Hasami M.H."/>
            <person name="Devisetty U.K."/>
            <person name="Aguiy J.C."/>
        </authorList>
    </citation>
    <scope>NUCLEOTIDE SEQUENCE [LARGE SCALE GENOMIC DNA]</scope>
    <source>
        <strain evidence="2">JCA_2017</strain>
    </source>
</reference>